<evidence type="ECO:0000313" key="12">
    <source>
        <dbReference type="Ensembl" id="ENSEBUP00000021009.1"/>
    </source>
</evidence>
<dbReference type="PROSITE" id="PS51767">
    <property type="entry name" value="PEPTIDASE_A1"/>
    <property type="match status" value="1"/>
</dbReference>
<dbReference type="Proteomes" id="UP000694388">
    <property type="component" value="Unplaced"/>
</dbReference>
<keyword evidence="7" id="KW-0325">Glycoprotein</keyword>
<dbReference type="InterPro" id="IPR033121">
    <property type="entry name" value="PEPTIDASE_A1"/>
</dbReference>
<dbReference type="GO" id="GO:0004190">
    <property type="term" value="F:aspartic-type endopeptidase activity"/>
    <property type="evidence" value="ECO:0007669"/>
    <property type="project" value="UniProtKB-KW"/>
</dbReference>
<reference evidence="12" key="2">
    <citation type="submission" date="2025-09" db="UniProtKB">
        <authorList>
            <consortium name="Ensembl"/>
        </authorList>
    </citation>
    <scope>IDENTIFICATION</scope>
</reference>
<keyword evidence="5" id="KW-0865">Zymogen</keyword>
<dbReference type="InterPro" id="IPR001969">
    <property type="entry name" value="Aspartic_peptidase_AS"/>
</dbReference>
<dbReference type="FunFam" id="2.40.70.10:FF:000066">
    <property type="entry name" value="Napsin A aspartic peptidase"/>
    <property type="match status" value="1"/>
</dbReference>
<dbReference type="FunFam" id="2.40.70.10:FF:000004">
    <property type="entry name" value="Pepsin A"/>
    <property type="match status" value="1"/>
</dbReference>
<dbReference type="AlphaFoldDB" id="A0A8C4QY67"/>
<keyword evidence="6 9" id="KW-1015">Disulfide bond</keyword>
<dbReference type="GO" id="GO:0005764">
    <property type="term" value="C:lysosome"/>
    <property type="evidence" value="ECO:0007669"/>
    <property type="project" value="TreeGrafter"/>
</dbReference>
<evidence type="ECO:0000256" key="5">
    <source>
        <dbReference type="ARBA" id="ARBA00023145"/>
    </source>
</evidence>
<sequence length="390" mass="42936">MKCNVVLGFVVVVAVFMCAEGLVRIPLIRSRTTRRRAGDRNLPLDGLLARINGSVRGTTMEELRNYLDVQYFGFIGIGSPPQTFKVVFDTGSANLWIPSKRCSHQNRACAQHRRYDSSKSRTYTRVGTPFEIQYGTGSLEGFMSKDVVTIGNLSVVGQRFGEAVQQPGMTFLLAHFDGIAGLAFPSLAVAGATPLFDNMVMQGLLPRPVFSFYLNRDSSMLPGGELLFGGSDSSHYKGNFHYMKLTRKEYWQIHMESLTVGQMMLCRSGCEAIVDTGTSMITGPSKDIAMLQIALGAVASPHGQFFVDCNAVWLLPVVTFVFGGKGFNFTGEQYVTKEVTFYGTTCLLGFMALDVPPPVGPLWILGDVFIGRYYTEFDRGQDRVGFATTL</sequence>
<keyword evidence="2 10" id="KW-0645">Protease</keyword>
<accession>A0A8C4QY67</accession>
<feature type="domain" description="Peptidase A1" evidence="11">
    <location>
        <begin position="71"/>
        <end position="387"/>
    </location>
</feature>
<evidence type="ECO:0000256" key="9">
    <source>
        <dbReference type="PIRSR" id="PIRSR601461-2"/>
    </source>
</evidence>
<dbReference type="PANTHER" id="PTHR47966:SF83">
    <property type="entry name" value="NAPSIN-A"/>
    <property type="match status" value="1"/>
</dbReference>
<protein>
    <recommendedName>
        <fullName evidence="11">Peptidase A1 domain-containing protein</fullName>
    </recommendedName>
</protein>
<feature type="active site" evidence="8">
    <location>
        <position position="275"/>
    </location>
</feature>
<keyword evidence="13" id="KW-1185">Reference proteome</keyword>
<dbReference type="GO" id="GO:0006508">
    <property type="term" value="P:proteolysis"/>
    <property type="evidence" value="ECO:0007669"/>
    <property type="project" value="UniProtKB-KW"/>
</dbReference>
<evidence type="ECO:0000256" key="6">
    <source>
        <dbReference type="ARBA" id="ARBA00023157"/>
    </source>
</evidence>
<dbReference type="Gene3D" id="2.40.70.10">
    <property type="entry name" value="Acid Proteases"/>
    <property type="match status" value="3"/>
</dbReference>
<dbReference type="PANTHER" id="PTHR47966">
    <property type="entry name" value="BETA-SITE APP-CLEAVING ENZYME, ISOFORM A-RELATED"/>
    <property type="match status" value="1"/>
</dbReference>
<dbReference type="InterPro" id="IPR001461">
    <property type="entry name" value="Aspartic_peptidase_A1"/>
</dbReference>
<evidence type="ECO:0000259" key="11">
    <source>
        <dbReference type="PROSITE" id="PS51767"/>
    </source>
</evidence>
<feature type="disulfide bond" evidence="9">
    <location>
        <begin position="266"/>
        <end position="270"/>
    </location>
</feature>
<evidence type="ECO:0000313" key="13">
    <source>
        <dbReference type="Proteomes" id="UP000694388"/>
    </source>
</evidence>
<dbReference type="Ensembl" id="ENSEBUT00000021585.1">
    <property type="protein sequence ID" value="ENSEBUP00000021009.1"/>
    <property type="gene ID" value="ENSEBUG00000012979.1"/>
</dbReference>
<name>A0A8C4QY67_EPTBU</name>
<organism evidence="12 13">
    <name type="scientific">Eptatretus burgeri</name>
    <name type="common">Inshore hagfish</name>
    <dbReference type="NCBI Taxonomy" id="7764"/>
    <lineage>
        <taxon>Eukaryota</taxon>
        <taxon>Metazoa</taxon>
        <taxon>Chordata</taxon>
        <taxon>Craniata</taxon>
        <taxon>Vertebrata</taxon>
        <taxon>Cyclostomata</taxon>
        <taxon>Myxini</taxon>
        <taxon>Myxiniformes</taxon>
        <taxon>Myxinidae</taxon>
        <taxon>Eptatretinae</taxon>
        <taxon>Eptatretus</taxon>
    </lineage>
</organism>
<evidence type="ECO:0000256" key="8">
    <source>
        <dbReference type="PIRSR" id="PIRSR601461-1"/>
    </source>
</evidence>
<dbReference type="PROSITE" id="PS00141">
    <property type="entry name" value="ASP_PROTEASE"/>
    <property type="match status" value="2"/>
</dbReference>
<keyword evidence="3" id="KW-0732">Signal</keyword>
<feature type="disulfide bond" evidence="9">
    <location>
        <begin position="102"/>
        <end position="109"/>
    </location>
</feature>
<comment type="similarity">
    <text evidence="1 10">Belongs to the peptidase A1 family.</text>
</comment>
<evidence type="ECO:0000256" key="4">
    <source>
        <dbReference type="ARBA" id="ARBA00022801"/>
    </source>
</evidence>
<feature type="active site" evidence="8">
    <location>
        <position position="89"/>
    </location>
</feature>
<reference evidence="12" key="1">
    <citation type="submission" date="2025-08" db="UniProtKB">
        <authorList>
            <consortium name="Ensembl"/>
        </authorList>
    </citation>
    <scope>IDENTIFICATION</scope>
</reference>
<dbReference type="GO" id="GO:0005615">
    <property type="term" value="C:extracellular space"/>
    <property type="evidence" value="ECO:0007669"/>
    <property type="project" value="TreeGrafter"/>
</dbReference>
<proteinExistence type="inferred from homology"/>
<evidence type="ECO:0000256" key="2">
    <source>
        <dbReference type="ARBA" id="ARBA00022670"/>
    </source>
</evidence>
<evidence type="ECO:0000256" key="3">
    <source>
        <dbReference type="ARBA" id="ARBA00022729"/>
    </source>
</evidence>
<feature type="disulfide bond" evidence="9">
    <location>
        <begin position="309"/>
        <end position="346"/>
    </location>
</feature>
<dbReference type="Pfam" id="PF00026">
    <property type="entry name" value="Asp"/>
    <property type="match status" value="1"/>
</dbReference>
<keyword evidence="4 10" id="KW-0378">Hydrolase</keyword>
<evidence type="ECO:0000256" key="7">
    <source>
        <dbReference type="ARBA" id="ARBA00023180"/>
    </source>
</evidence>
<evidence type="ECO:0000256" key="10">
    <source>
        <dbReference type="RuleBase" id="RU000454"/>
    </source>
</evidence>
<dbReference type="SUPFAM" id="SSF50630">
    <property type="entry name" value="Acid proteases"/>
    <property type="match status" value="1"/>
</dbReference>
<dbReference type="InterPro" id="IPR021109">
    <property type="entry name" value="Peptidase_aspartic_dom_sf"/>
</dbReference>
<keyword evidence="10" id="KW-0064">Aspartyl protease</keyword>
<evidence type="ECO:0000256" key="1">
    <source>
        <dbReference type="ARBA" id="ARBA00007447"/>
    </source>
</evidence>
<dbReference type="GeneTree" id="ENSGT00940000155733"/>
<dbReference type="PRINTS" id="PR00792">
    <property type="entry name" value="PEPSIN"/>
</dbReference>